<dbReference type="Proteomes" id="UP000324748">
    <property type="component" value="Unassembled WGS sequence"/>
</dbReference>
<sequence length="80" mass="8933">MDLPDFSDQLEKSATSKQFVEWLNKAFGFDPKTTDTPPLANPSTPTKGLSVITTVSPPSNQVNHQSRHLEEYNSARRDQS</sequence>
<evidence type="ECO:0000256" key="1">
    <source>
        <dbReference type="SAM" id="MobiDB-lite"/>
    </source>
</evidence>
<protein>
    <submittedName>
        <fullName evidence="2">Uncharacterized protein</fullName>
    </submittedName>
</protein>
<dbReference type="AlphaFoldDB" id="A0A5B0QIP2"/>
<keyword evidence="3" id="KW-1185">Reference proteome</keyword>
<proteinExistence type="predicted"/>
<feature type="compositionally biased region" description="Polar residues" evidence="1">
    <location>
        <begin position="41"/>
        <end position="64"/>
    </location>
</feature>
<gene>
    <name evidence="2" type="ORF">PGT21_024176</name>
</gene>
<organism evidence="2 3">
    <name type="scientific">Puccinia graminis f. sp. tritici</name>
    <dbReference type="NCBI Taxonomy" id="56615"/>
    <lineage>
        <taxon>Eukaryota</taxon>
        <taxon>Fungi</taxon>
        <taxon>Dikarya</taxon>
        <taxon>Basidiomycota</taxon>
        <taxon>Pucciniomycotina</taxon>
        <taxon>Pucciniomycetes</taxon>
        <taxon>Pucciniales</taxon>
        <taxon>Pucciniaceae</taxon>
        <taxon>Puccinia</taxon>
    </lineage>
</organism>
<comment type="caution">
    <text evidence="2">The sequence shown here is derived from an EMBL/GenBank/DDBJ whole genome shotgun (WGS) entry which is preliminary data.</text>
</comment>
<name>A0A5B0QIP2_PUCGR</name>
<dbReference type="EMBL" id="VSWC01000015">
    <property type="protein sequence ID" value="KAA1113181.1"/>
    <property type="molecule type" value="Genomic_DNA"/>
</dbReference>
<evidence type="ECO:0000313" key="2">
    <source>
        <dbReference type="EMBL" id="KAA1113181.1"/>
    </source>
</evidence>
<accession>A0A5B0QIP2</accession>
<reference evidence="2 3" key="1">
    <citation type="submission" date="2019-05" db="EMBL/GenBank/DDBJ databases">
        <title>Emergence of the Ug99 lineage of the wheat stem rust pathogen through somatic hybridization.</title>
        <authorList>
            <person name="Li F."/>
            <person name="Upadhyaya N.M."/>
            <person name="Sperschneider J."/>
            <person name="Matny O."/>
            <person name="Nguyen-Phuc H."/>
            <person name="Mago R."/>
            <person name="Raley C."/>
            <person name="Miller M.E."/>
            <person name="Silverstein K.A.T."/>
            <person name="Henningsen E."/>
            <person name="Hirsch C.D."/>
            <person name="Visser B."/>
            <person name="Pretorius Z.A."/>
            <person name="Steffenson B.J."/>
            <person name="Schwessinger B."/>
            <person name="Dodds P.N."/>
            <person name="Figueroa M."/>
        </authorList>
    </citation>
    <scope>NUCLEOTIDE SEQUENCE [LARGE SCALE GENOMIC DNA]</scope>
    <source>
        <strain evidence="2">21-0</strain>
    </source>
</reference>
<feature type="region of interest" description="Disordered" evidence="1">
    <location>
        <begin position="30"/>
        <end position="80"/>
    </location>
</feature>
<evidence type="ECO:0000313" key="3">
    <source>
        <dbReference type="Proteomes" id="UP000324748"/>
    </source>
</evidence>
<feature type="compositionally biased region" description="Basic and acidic residues" evidence="1">
    <location>
        <begin position="67"/>
        <end position="80"/>
    </location>
</feature>